<dbReference type="PRINTS" id="PR00507">
    <property type="entry name" value="N12N6MTFRASE"/>
</dbReference>
<dbReference type="GO" id="GO:0005524">
    <property type="term" value="F:ATP binding"/>
    <property type="evidence" value="ECO:0007669"/>
    <property type="project" value="InterPro"/>
</dbReference>
<keyword evidence="4" id="KW-0547">Nucleotide-binding</keyword>
<dbReference type="EMBL" id="UGJE01000002">
    <property type="protein sequence ID" value="STQ85765.1"/>
    <property type="molecule type" value="Genomic_DNA"/>
</dbReference>
<dbReference type="InterPro" id="IPR001650">
    <property type="entry name" value="Helicase_C-like"/>
</dbReference>
<dbReference type="STRING" id="216.LS73_01905"/>
<dbReference type="GO" id="GO:0004386">
    <property type="term" value="F:helicase activity"/>
    <property type="evidence" value="ECO:0007669"/>
    <property type="project" value="UniProtKB-KW"/>
</dbReference>
<dbReference type="EMBL" id="JRPD02000029">
    <property type="protein sequence ID" value="TLD98493.1"/>
    <property type="molecule type" value="Genomic_DNA"/>
</dbReference>
<dbReference type="InterPro" id="IPR038718">
    <property type="entry name" value="SNF2-like_sf"/>
</dbReference>
<feature type="coiled-coil region" evidence="1">
    <location>
        <begin position="1880"/>
        <end position="1929"/>
    </location>
</feature>
<feature type="coiled-coil region" evidence="1">
    <location>
        <begin position="1152"/>
        <end position="1200"/>
    </location>
</feature>
<organism evidence="4 7">
    <name type="scientific">Helicobacter muridarum</name>
    <dbReference type="NCBI Taxonomy" id="216"/>
    <lineage>
        <taxon>Bacteria</taxon>
        <taxon>Pseudomonadati</taxon>
        <taxon>Campylobacterota</taxon>
        <taxon>Epsilonproteobacteria</taxon>
        <taxon>Campylobacterales</taxon>
        <taxon>Helicobacteraceae</taxon>
        <taxon>Helicobacter</taxon>
    </lineage>
</organism>
<dbReference type="RefSeq" id="WP_034557023.1">
    <property type="nucleotide sequence ID" value="NZ_FZML01000014.1"/>
</dbReference>
<dbReference type="InterPro" id="IPR029063">
    <property type="entry name" value="SAM-dependent_MTases_sf"/>
</dbReference>
<dbReference type="PROSITE" id="PS51194">
    <property type="entry name" value="HELICASE_CTER"/>
    <property type="match status" value="1"/>
</dbReference>
<dbReference type="InterPro" id="IPR011639">
    <property type="entry name" value="MethylTrfase_TaqI-like_dom"/>
</dbReference>
<dbReference type="GO" id="GO:0032259">
    <property type="term" value="P:methylation"/>
    <property type="evidence" value="ECO:0007669"/>
    <property type="project" value="InterPro"/>
</dbReference>
<reference evidence="4 7" key="2">
    <citation type="submission" date="2018-06" db="EMBL/GenBank/DDBJ databases">
        <authorList>
            <consortium name="Pathogen Informatics"/>
            <person name="Doyle S."/>
        </authorList>
    </citation>
    <scope>NUCLEOTIDE SEQUENCE [LARGE SCALE GENOMIC DNA]</scope>
    <source>
        <strain evidence="4 7">NCTC12714</strain>
    </source>
</reference>
<dbReference type="Pfam" id="PF00176">
    <property type="entry name" value="SNF2-rel_dom"/>
    <property type="match status" value="1"/>
</dbReference>
<proteinExistence type="predicted"/>
<dbReference type="Pfam" id="PF18810">
    <property type="entry name" value="PBECR2"/>
    <property type="match status" value="1"/>
</dbReference>
<evidence type="ECO:0000313" key="6">
    <source>
        <dbReference type="Proteomes" id="UP000029922"/>
    </source>
</evidence>
<evidence type="ECO:0000259" key="3">
    <source>
        <dbReference type="PROSITE" id="PS51194"/>
    </source>
</evidence>
<dbReference type="InterPro" id="IPR052933">
    <property type="entry name" value="DNA_Protect_Modify"/>
</dbReference>
<dbReference type="InterPro" id="IPR041110">
    <property type="entry name" value="PBECR2"/>
</dbReference>
<dbReference type="SMART" id="SM00487">
    <property type="entry name" value="DEXDc"/>
    <property type="match status" value="1"/>
</dbReference>
<dbReference type="Gene3D" id="1.10.287.1890">
    <property type="match status" value="1"/>
</dbReference>
<dbReference type="GO" id="GO:0006304">
    <property type="term" value="P:DNA modification"/>
    <property type="evidence" value="ECO:0007669"/>
    <property type="project" value="InterPro"/>
</dbReference>
<dbReference type="GO" id="GO:0009007">
    <property type="term" value="F:site-specific DNA-methyltransferase (adenine-specific) activity"/>
    <property type="evidence" value="ECO:0007669"/>
    <property type="project" value="UniProtKB-EC"/>
</dbReference>
<reference evidence="5 6" key="1">
    <citation type="journal article" date="2014" name="Genome Announc.">
        <title>Draft genome sequences of eight enterohepatic helicobacter species isolated from both laboratory and wild rodents.</title>
        <authorList>
            <person name="Sheh A."/>
            <person name="Shen Z."/>
            <person name="Fox J.G."/>
        </authorList>
    </citation>
    <scope>NUCLEOTIDE SEQUENCE [LARGE SCALE GENOMIC DNA]</scope>
    <source>
        <strain evidence="5 6">ST1</strain>
    </source>
</reference>
<dbReference type="PROSITE" id="PS00092">
    <property type="entry name" value="N6_MTASE"/>
    <property type="match status" value="1"/>
</dbReference>
<feature type="domain" description="Helicase C-terminal" evidence="3">
    <location>
        <begin position="1481"/>
        <end position="1669"/>
    </location>
</feature>
<dbReference type="InterPro" id="IPR002052">
    <property type="entry name" value="DNA_methylase_N6_adenine_CS"/>
</dbReference>
<dbReference type="SUPFAM" id="SSF53335">
    <property type="entry name" value="S-adenosyl-L-methionine-dependent methyltransferases"/>
    <property type="match status" value="1"/>
</dbReference>
<dbReference type="InterPro" id="IPR014001">
    <property type="entry name" value="Helicase_ATP-bd"/>
</dbReference>
<keyword evidence="7" id="KW-1185">Reference proteome</keyword>
<dbReference type="Gene3D" id="3.40.50.300">
    <property type="entry name" value="P-loop containing nucleotide triphosphate hydrolases"/>
    <property type="match status" value="1"/>
</dbReference>
<dbReference type="Gene3D" id="3.40.50.150">
    <property type="entry name" value="Vaccinia Virus protein VP39"/>
    <property type="match status" value="1"/>
</dbReference>
<dbReference type="Gene3D" id="3.40.50.10810">
    <property type="entry name" value="Tandem AAA-ATPase domain"/>
    <property type="match status" value="1"/>
</dbReference>
<keyword evidence="1" id="KW-0175">Coiled coil</keyword>
<dbReference type="Proteomes" id="UP000029922">
    <property type="component" value="Unassembled WGS sequence"/>
</dbReference>
<feature type="domain" description="Helicase ATP-binding" evidence="2">
    <location>
        <begin position="1044"/>
        <end position="1290"/>
    </location>
</feature>
<evidence type="ECO:0000259" key="2">
    <source>
        <dbReference type="PROSITE" id="PS51192"/>
    </source>
</evidence>
<evidence type="ECO:0000313" key="7">
    <source>
        <dbReference type="Proteomes" id="UP000255139"/>
    </source>
</evidence>
<dbReference type="InterPro" id="IPR000330">
    <property type="entry name" value="SNF2_N"/>
</dbReference>
<evidence type="ECO:0000313" key="5">
    <source>
        <dbReference type="EMBL" id="TLD98493.1"/>
    </source>
</evidence>
<dbReference type="PANTHER" id="PTHR41313">
    <property type="entry name" value="ADENINE-SPECIFIC METHYLTRANSFERASE"/>
    <property type="match status" value="1"/>
</dbReference>
<dbReference type="PANTHER" id="PTHR41313:SF1">
    <property type="entry name" value="DNA METHYLASE ADENINE-SPECIFIC DOMAIN-CONTAINING PROTEIN"/>
    <property type="match status" value="1"/>
</dbReference>
<protein>
    <submittedName>
        <fullName evidence="5">DEAD/DEAH box helicase</fullName>
    </submittedName>
    <submittedName>
        <fullName evidence="4">Helicase, Snf2 family</fullName>
    </submittedName>
</protein>
<feature type="coiled-coil region" evidence="1">
    <location>
        <begin position="643"/>
        <end position="673"/>
    </location>
</feature>
<dbReference type="GO" id="GO:0003676">
    <property type="term" value="F:nucleic acid binding"/>
    <property type="evidence" value="ECO:0007669"/>
    <property type="project" value="InterPro"/>
</dbReference>
<dbReference type="Pfam" id="PF07669">
    <property type="entry name" value="Eco57I"/>
    <property type="match status" value="1"/>
</dbReference>
<dbReference type="PROSITE" id="PS51192">
    <property type="entry name" value="HELICASE_ATP_BIND_1"/>
    <property type="match status" value="1"/>
</dbReference>
<dbReference type="Proteomes" id="UP000255139">
    <property type="component" value="Unassembled WGS sequence"/>
</dbReference>
<accession>A0A099U0M0</accession>
<dbReference type="SUPFAM" id="SSF52540">
    <property type="entry name" value="P-loop containing nucleoside triphosphate hydrolases"/>
    <property type="match status" value="2"/>
</dbReference>
<name>A0A099U0M0_9HELI</name>
<dbReference type="InterPro" id="IPR027417">
    <property type="entry name" value="P-loop_NTPase"/>
</dbReference>
<evidence type="ECO:0000256" key="1">
    <source>
        <dbReference type="SAM" id="Coils"/>
    </source>
</evidence>
<sequence>MSAKLLCLDKLQKLLLEKYPQKHTSKDIYQILRSKGYTQIKQGDKLIDISGPKPKDVINQDILFTDKTGKTRILTKETQEQWLKTFGLDNLDQSYIPKHSQEIKQALGDKEIRLTKGSLLKLVERDREKYLPQIKETLDSPEMVIKDIDNMLILAKQIEDKQYFTSVNLETQDYFVVISNAPKKQNILKNKVENGAKIIYQSPNAKSIFYTDTLLQTGKSPANKIDNPHSTTNAIHLQDTASAKLAYNQNIKALEALDSILQSNQNKILDELTPQQRDVLSNFRGFGKASNELIDIIKAKDSRYTHLQQLLESLSKNIKSNSILNNEITIAQLLRNSNDAYFTPTPIIESMVNLVKSLGLKKDSNILEPSAGSGRFLGFLPQDNNIIAVELDSISAAIAKTLYPKHIIENAPFQSAKLANKLKYDVVIGNPPYGNTKIQGKSIHNYFMLEGIQKLRPNGISIQIVTHNFMDAKDSSTRQAIAKIAKFLGGVRLPNTAFKDAKVTTDILVFRKFDNGEEYVQSSLTDSFINSSPYKEATLSNYFANNPKHILGELTTIKDAFGNMQIATKDNGVYNPSNLNLQSYIQKDGLELKTPNGYNDMKQYHKSYYEEGYQERAQKDTQYYTNQLKELTDWREESIAKRVKQYEEQIPKIQQLKNALQKLHNAERDLDSNDNYVEVLRKAVNEKYQNLLGSNKSFRNINNRINDTFKAFSLLDDSSFEIFALETGPIIKELKSGKKVVIGSQKAQILNERVNYPYVRPQSANSLDDALHISLNEYGKIDYERISELLGITQKQAQKQLLDNKYMYIDIEGNLIDKDKFLSGNVKEKLKDFYDENGNVRLSKDKTIANYQTQALQDLQNVIPPDIEIPYIKIPLGANWLSKEITDGFLQDILDIKAQTSYTRGLGWSVDIINPEASSRSDLIIQTSKAFAENTGISHINAINYLEDMFNNKTLSVQASRTIGDKVKIFKDPSSSLALENLKKQLTKEFKDYIISNDSFAIKAQKEYNDIFNTTVLRKYDGSHLSLIGSNKDIILRTHQKNAVFRILSQSNTLLAHEVGTGKTYTMIASAIEAKRLGLIQNSMIVMPNHIATQLASEARKLYPQARIKVVQAISKKDKNIQLAQIKNNDYDLVITTYTAFENMNVRPEAFKQYYEQEISQLEKILSNLQQDPNTPKRKIKAVANKIAKIQEKITKYIQDLKKDDVSVFYEDLGIDMLLFDEAHYLKSLPIHTSQINVRGINTQTSNRAFDAYLKIQNGSENSKVVFATGTPVTNFISDIYTMQRFLNFKGLREKGIDNFDEWSKMFANASTEYELKATGEYKPTTRMRDFSNLPELKMDYFSFTDSVSKEDMKKDLIERGIKNIEPEVERINIMLDKDKDQEEYAKHIIARTKELQDNPQLAYQKGGDNHLKIMNDANKASLDMRLINPNLQRNQNGKIARAANAIMQNYNMYNEHKGTQLVFLDTSIPKKKMSDKKLAQTKQEIEKITNILENENLSSEMADRYTTRLENLQEALARHEANFSAYSDLKELLVEKGIKENEIAFVHDYDGKEGTARSKGMLSQKINSGEIRVLIGSTGKMGAGSNFQERLVALHHLDLNWTPANMEQREGRIIRQGNILWDNYNIKPKIYTYITKEMTDSVMLQVLQRKQKIIKEISSLNFATRELEDTSEDNLYGLLQAASSPYSEQIMQTFNLEKEIDLLSNMIGSNEVIKSLNAKKIQRSQNYIERLQQQLSMIGDFKERIGNNTTYSLGNTTIDLDKKANAKQNKAQKTKYKNDILSSKDTANFIMLDRLHDFERTNDKILDLGVFRGLRLFAKKDIQSSIYLNLGDDIKHSFEVTTLLFKEIMYRNPDIVQRLNNFINRVKNDSLKYGLQGKLTQEKEALSKAKKALELANKADLSNARKELNNKQAELAELNVFLNKASDREIELVESIYGEEYKDILQKKYDY</sequence>
<keyword evidence="4" id="KW-0347">Helicase</keyword>
<feature type="coiled-coil region" evidence="1">
    <location>
        <begin position="1479"/>
        <end position="1530"/>
    </location>
</feature>
<keyword evidence="4" id="KW-0378">Hydrolase</keyword>
<dbReference type="OrthoDB" id="18878at2"/>
<gene>
    <name evidence="5" type="ORF">LS73_008835</name>
    <name evidence="4" type="ORF">NCTC12714_00553</name>
</gene>
<evidence type="ECO:0000313" key="4">
    <source>
        <dbReference type="EMBL" id="STQ85765.1"/>
    </source>
</evidence>
<keyword evidence="4" id="KW-0067">ATP-binding</keyword>